<evidence type="ECO:0000256" key="5">
    <source>
        <dbReference type="ARBA" id="ARBA00018429"/>
    </source>
</evidence>
<dbReference type="FunFam" id="3.40.470.10:FF:000001">
    <property type="entry name" value="Uracil-DNA glycosylase"/>
    <property type="match status" value="1"/>
</dbReference>
<dbReference type="GO" id="GO:0004844">
    <property type="term" value="F:uracil DNA N-glycosylase activity"/>
    <property type="evidence" value="ECO:0007669"/>
    <property type="project" value="UniProtKB-UniRule"/>
</dbReference>
<keyword evidence="8 9" id="KW-0234">DNA repair</keyword>
<dbReference type="EC" id="3.2.2.27" evidence="4 9"/>
<protein>
    <recommendedName>
        <fullName evidence="5 9">Uracil-DNA glycosylase</fullName>
        <shortName evidence="9">UDG</shortName>
        <ecNumber evidence="4 9">3.2.2.27</ecNumber>
    </recommendedName>
</protein>
<keyword evidence="9" id="KW-0963">Cytoplasm</keyword>
<evidence type="ECO:0000256" key="3">
    <source>
        <dbReference type="ARBA" id="ARBA00008184"/>
    </source>
</evidence>
<dbReference type="NCBIfam" id="TIGR00628">
    <property type="entry name" value="ung"/>
    <property type="match status" value="1"/>
</dbReference>
<dbReference type="GO" id="GO:0005737">
    <property type="term" value="C:cytoplasm"/>
    <property type="evidence" value="ECO:0007669"/>
    <property type="project" value="UniProtKB-SubCell"/>
</dbReference>
<evidence type="ECO:0000256" key="7">
    <source>
        <dbReference type="ARBA" id="ARBA00022801"/>
    </source>
</evidence>
<dbReference type="NCBIfam" id="NF003591">
    <property type="entry name" value="PRK05254.1-4"/>
    <property type="match status" value="1"/>
</dbReference>
<dbReference type="SMART" id="SM00986">
    <property type="entry name" value="UDG"/>
    <property type="match status" value="1"/>
</dbReference>
<evidence type="ECO:0000256" key="4">
    <source>
        <dbReference type="ARBA" id="ARBA00012030"/>
    </source>
</evidence>
<keyword evidence="7 9" id="KW-0378">Hydrolase</keyword>
<dbReference type="GO" id="GO:0097510">
    <property type="term" value="P:base-excision repair, AP site formation via deaminated base removal"/>
    <property type="evidence" value="ECO:0007669"/>
    <property type="project" value="TreeGrafter"/>
</dbReference>
<evidence type="ECO:0000313" key="13">
    <source>
        <dbReference type="EMBL" id="KRK46157.1"/>
    </source>
</evidence>
<sequence length="226" mass="25832">MNINVDNDWQPFLTNELAKSKYTALKTFIDYEYQNKTIFPEQNRIFESFKLTLFAEVKVCLLGQDPYHEEHQAHGLSFSVLPGEKIPPSLRNMYKELESDLGIQPVNHGYLKDWAKQGVLMLNTVLTVQEGAANSHRNQGWEMLTDAVIQHLSESNQPVIFVLWGKSAQDKVKLIDTDHNFVIISPHPSPLAAYRGFFGSKPFSKINQNLTSRGLQPIDWQLPIHV</sequence>
<dbReference type="RefSeq" id="WP_057973735.1">
    <property type="nucleotide sequence ID" value="NZ_AZDI01000002.1"/>
</dbReference>
<accession>A0A0R1HHT3</accession>
<evidence type="ECO:0000313" key="14">
    <source>
        <dbReference type="Proteomes" id="UP000051450"/>
    </source>
</evidence>
<dbReference type="EMBL" id="AZDI01000002">
    <property type="protein sequence ID" value="KRK46157.1"/>
    <property type="molecule type" value="Genomic_DNA"/>
</dbReference>
<comment type="catalytic activity">
    <reaction evidence="1 9 11">
        <text>Hydrolyzes single-stranded DNA or mismatched double-stranded DNA and polynucleotides, releasing free uracil.</text>
        <dbReference type="EC" id="3.2.2.27"/>
    </reaction>
</comment>
<dbReference type="NCBIfam" id="NF003589">
    <property type="entry name" value="PRK05254.1-2"/>
    <property type="match status" value="1"/>
</dbReference>
<evidence type="ECO:0000256" key="11">
    <source>
        <dbReference type="RuleBase" id="RU003780"/>
    </source>
</evidence>
<dbReference type="SMART" id="SM00987">
    <property type="entry name" value="UreE_C"/>
    <property type="match status" value="1"/>
</dbReference>
<comment type="function">
    <text evidence="2 9 11">Excises uracil residues from the DNA which can arise as a result of misincorporation of dUMP residues by DNA polymerase or due to deamination of cytosine.</text>
</comment>
<dbReference type="NCBIfam" id="NF003592">
    <property type="entry name" value="PRK05254.1-5"/>
    <property type="match status" value="1"/>
</dbReference>
<dbReference type="PROSITE" id="PS00130">
    <property type="entry name" value="U_DNA_GLYCOSYLASE"/>
    <property type="match status" value="1"/>
</dbReference>
<dbReference type="SUPFAM" id="SSF52141">
    <property type="entry name" value="Uracil-DNA glycosylase-like"/>
    <property type="match status" value="1"/>
</dbReference>
<keyword evidence="14" id="KW-1185">Reference proteome</keyword>
<dbReference type="Gene3D" id="3.40.470.10">
    <property type="entry name" value="Uracil-DNA glycosylase-like domain"/>
    <property type="match status" value="1"/>
</dbReference>
<dbReference type="PANTHER" id="PTHR11264:SF0">
    <property type="entry name" value="URACIL-DNA GLYCOSYLASE"/>
    <property type="match status" value="1"/>
</dbReference>
<evidence type="ECO:0000256" key="1">
    <source>
        <dbReference type="ARBA" id="ARBA00001400"/>
    </source>
</evidence>
<comment type="similarity">
    <text evidence="3 9 11">Belongs to the uracil-DNA glycosylase (UDG) superfamily. UNG family.</text>
</comment>
<comment type="subcellular location">
    <subcellularLocation>
        <location evidence="9">Cytoplasm</location>
    </subcellularLocation>
</comment>
<dbReference type="PATRIC" id="fig|1423719.4.peg.668"/>
<organism evidence="13 14">
    <name type="scientific">Dellaglioa algida DSM 15638</name>
    <dbReference type="NCBI Taxonomy" id="1423719"/>
    <lineage>
        <taxon>Bacteria</taxon>
        <taxon>Bacillati</taxon>
        <taxon>Bacillota</taxon>
        <taxon>Bacilli</taxon>
        <taxon>Lactobacillales</taxon>
        <taxon>Lactobacillaceae</taxon>
        <taxon>Dellaglioa</taxon>
    </lineage>
</organism>
<dbReference type="HAMAP" id="MF_00148">
    <property type="entry name" value="UDG"/>
    <property type="match status" value="1"/>
</dbReference>
<dbReference type="CDD" id="cd10027">
    <property type="entry name" value="UDG-F1-like"/>
    <property type="match status" value="1"/>
</dbReference>
<dbReference type="PANTHER" id="PTHR11264">
    <property type="entry name" value="URACIL-DNA GLYCOSYLASE"/>
    <property type="match status" value="1"/>
</dbReference>
<proteinExistence type="inferred from homology"/>
<dbReference type="AlphaFoldDB" id="A0A0R1HHT3"/>
<dbReference type="NCBIfam" id="NF003588">
    <property type="entry name" value="PRK05254.1-1"/>
    <property type="match status" value="1"/>
</dbReference>
<feature type="active site" description="Proton acceptor" evidence="9 10">
    <location>
        <position position="65"/>
    </location>
</feature>
<evidence type="ECO:0000256" key="10">
    <source>
        <dbReference type="PROSITE-ProRule" id="PRU10072"/>
    </source>
</evidence>
<evidence type="ECO:0000256" key="2">
    <source>
        <dbReference type="ARBA" id="ARBA00002631"/>
    </source>
</evidence>
<evidence type="ECO:0000259" key="12">
    <source>
        <dbReference type="SMART" id="SM00986"/>
    </source>
</evidence>
<evidence type="ECO:0000256" key="6">
    <source>
        <dbReference type="ARBA" id="ARBA00022763"/>
    </source>
</evidence>
<dbReference type="InterPro" id="IPR002043">
    <property type="entry name" value="UDG_fam1"/>
</dbReference>
<evidence type="ECO:0000256" key="9">
    <source>
        <dbReference type="HAMAP-Rule" id="MF_00148"/>
    </source>
</evidence>
<dbReference type="Proteomes" id="UP000051450">
    <property type="component" value="Unassembled WGS sequence"/>
</dbReference>
<dbReference type="Pfam" id="PF03167">
    <property type="entry name" value="UDG"/>
    <property type="match status" value="1"/>
</dbReference>
<gene>
    <name evidence="9" type="primary">ung</name>
    <name evidence="13" type="ORF">FC66_GL000658</name>
</gene>
<reference evidence="13 14" key="1">
    <citation type="journal article" date="2015" name="Genome Announc.">
        <title>Expanding the biotechnology potential of lactobacilli through comparative genomics of 213 strains and associated genera.</title>
        <authorList>
            <person name="Sun Z."/>
            <person name="Harris H.M."/>
            <person name="McCann A."/>
            <person name="Guo C."/>
            <person name="Argimon S."/>
            <person name="Zhang W."/>
            <person name="Yang X."/>
            <person name="Jeffery I.B."/>
            <person name="Cooney J.C."/>
            <person name="Kagawa T.F."/>
            <person name="Liu W."/>
            <person name="Song Y."/>
            <person name="Salvetti E."/>
            <person name="Wrobel A."/>
            <person name="Rasinkangas P."/>
            <person name="Parkhill J."/>
            <person name="Rea M.C."/>
            <person name="O'Sullivan O."/>
            <person name="Ritari J."/>
            <person name="Douillard F.P."/>
            <person name="Paul Ross R."/>
            <person name="Yang R."/>
            <person name="Briner A.E."/>
            <person name="Felis G.E."/>
            <person name="de Vos W.M."/>
            <person name="Barrangou R."/>
            <person name="Klaenhammer T.R."/>
            <person name="Caufield P.W."/>
            <person name="Cui Y."/>
            <person name="Zhang H."/>
            <person name="O'Toole P.W."/>
        </authorList>
    </citation>
    <scope>NUCLEOTIDE SEQUENCE [LARGE SCALE GENOMIC DNA]</scope>
    <source>
        <strain evidence="13 14">DSM 15638</strain>
    </source>
</reference>
<dbReference type="OrthoDB" id="9804372at2"/>
<dbReference type="STRING" id="1423719.FC66_GL000658"/>
<dbReference type="InterPro" id="IPR005122">
    <property type="entry name" value="Uracil-DNA_glycosylase-like"/>
</dbReference>
<dbReference type="InterPro" id="IPR036895">
    <property type="entry name" value="Uracil-DNA_glycosylase-like_sf"/>
</dbReference>
<comment type="caution">
    <text evidence="13">The sequence shown here is derived from an EMBL/GenBank/DDBJ whole genome shotgun (WGS) entry which is preliminary data.</text>
</comment>
<feature type="domain" description="Uracil-DNA glycosylase-like" evidence="12">
    <location>
        <begin position="50"/>
        <end position="210"/>
    </location>
</feature>
<name>A0A0R1HHT3_9LACO</name>
<keyword evidence="6 9" id="KW-0227">DNA damage</keyword>
<dbReference type="InterPro" id="IPR018085">
    <property type="entry name" value="Ura-DNA_Glyclase_AS"/>
</dbReference>
<evidence type="ECO:0000256" key="8">
    <source>
        <dbReference type="ARBA" id="ARBA00023204"/>
    </source>
</evidence>